<gene>
    <name evidence="2" type="ORF">HF690_10580</name>
</gene>
<dbReference type="EMBL" id="JAAZQD010000004">
    <property type="protein sequence ID" value="NKZ39392.1"/>
    <property type="molecule type" value="Genomic_DNA"/>
</dbReference>
<dbReference type="InterPro" id="IPR002645">
    <property type="entry name" value="STAS_dom"/>
</dbReference>
<protein>
    <submittedName>
        <fullName evidence="2">STAS domain-containing protein</fullName>
    </submittedName>
</protein>
<evidence type="ECO:0000313" key="3">
    <source>
        <dbReference type="Proteomes" id="UP000541636"/>
    </source>
</evidence>
<sequence length="101" mass="10682">MSDANVHFDQTQPDTLAVSGPLTFATAARAYGQGIERMSRGETRVLDLAGVPAADSAGLACVLAWMAHARRRGATLQVENLPRSMYLLAEISDAEPLLGIG</sequence>
<feature type="domain" description="STAS" evidence="1">
    <location>
        <begin position="16"/>
        <end position="101"/>
    </location>
</feature>
<dbReference type="Gene3D" id="3.30.750.24">
    <property type="entry name" value="STAS domain"/>
    <property type="match status" value="1"/>
</dbReference>
<dbReference type="CDD" id="cd07043">
    <property type="entry name" value="STAS_anti-anti-sigma_factors"/>
    <property type="match status" value="1"/>
</dbReference>
<proteinExistence type="predicted"/>
<evidence type="ECO:0000259" key="1">
    <source>
        <dbReference type="PROSITE" id="PS50801"/>
    </source>
</evidence>
<keyword evidence="3" id="KW-1185">Reference proteome</keyword>
<dbReference type="InterPro" id="IPR058548">
    <property type="entry name" value="MlaB-like_STAS"/>
</dbReference>
<accession>A0A846ZNK0</accession>
<dbReference type="AlphaFoldDB" id="A0A846ZNK0"/>
<dbReference type="Proteomes" id="UP000541636">
    <property type="component" value="Unassembled WGS sequence"/>
</dbReference>
<organism evidence="2 3">
    <name type="scientific">Oleiagrimonas citrea</name>
    <dbReference type="NCBI Taxonomy" id="1665687"/>
    <lineage>
        <taxon>Bacteria</taxon>
        <taxon>Pseudomonadati</taxon>
        <taxon>Pseudomonadota</taxon>
        <taxon>Gammaproteobacteria</taxon>
        <taxon>Lysobacterales</taxon>
        <taxon>Rhodanobacteraceae</taxon>
        <taxon>Oleiagrimonas</taxon>
    </lineage>
</organism>
<dbReference type="Pfam" id="PF13466">
    <property type="entry name" value="STAS_2"/>
    <property type="match status" value="1"/>
</dbReference>
<comment type="caution">
    <text evidence="2">The sequence shown here is derived from an EMBL/GenBank/DDBJ whole genome shotgun (WGS) entry which is preliminary data.</text>
</comment>
<dbReference type="SUPFAM" id="SSF52091">
    <property type="entry name" value="SpoIIaa-like"/>
    <property type="match status" value="1"/>
</dbReference>
<name>A0A846ZNK0_9GAMM</name>
<dbReference type="PROSITE" id="PS50801">
    <property type="entry name" value="STAS"/>
    <property type="match status" value="1"/>
</dbReference>
<dbReference type="InterPro" id="IPR036513">
    <property type="entry name" value="STAS_dom_sf"/>
</dbReference>
<reference evidence="2 3" key="1">
    <citation type="journal article" date="2017" name="Int. J. Syst. Evol. Microbiol.">
        <title>Oleiagrimonas citrea sp. nov., a marine bacterium isolated from tidal flat sediment and emended description of the genus Oleiagrimonas Fang et al. 2015 and Oleiagrimonas soli.</title>
        <authorList>
            <person name="Yang S.H."/>
            <person name="Seo H.S."/>
            <person name="Seong C.N."/>
            <person name="Kwon K.K."/>
        </authorList>
    </citation>
    <scope>NUCLEOTIDE SEQUENCE [LARGE SCALE GENOMIC DNA]</scope>
    <source>
        <strain evidence="2 3">MEBiC09124</strain>
    </source>
</reference>
<dbReference type="RefSeq" id="WP_113063845.1">
    <property type="nucleotide sequence ID" value="NZ_JAAZQD010000004.1"/>
</dbReference>
<evidence type="ECO:0000313" key="2">
    <source>
        <dbReference type="EMBL" id="NKZ39392.1"/>
    </source>
</evidence>